<comment type="caution">
    <text evidence="1">The sequence shown here is derived from an EMBL/GenBank/DDBJ whole genome shotgun (WGS) entry which is preliminary data.</text>
</comment>
<dbReference type="Proteomes" id="UP001301958">
    <property type="component" value="Unassembled WGS sequence"/>
</dbReference>
<dbReference type="EMBL" id="MU865346">
    <property type="protein sequence ID" value="KAK4226498.1"/>
    <property type="molecule type" value="Genomic_DNA"/>
</dbReference>
<protein>
    <submittedName>
        <fullName evidence="1">Uncharacterized protein</fullName>
    </submittedName>
</protein>
<evidence type="ECO:0000313" key="2">
    <source>
        <dbReference type="Proteomes" id="UP001301958"/>
    </source>
</evidence>
<proteinExistence type="predicted"/>
<reference evidence="1" key="1">
    <citation type="journal article" date="2023" name="Mol. Phylogenet. Evol.">
        <title>Genome-scale phylogeny and comparative genomics of the fungal order Sordariales.</title>
        <authorList>
            <person name="Hensen N."/>
            <person name="Bonometti L."/>
            <person name="Westerberg I."/>
            <person name="Brannstrom I.O."/>
            <person name="Guillou S."/>
            <person name="Cros-Aarteil S."/>
            <person name="Calhoun S."/>
            <person name="Haridas S."/>
            <person name="Kuo A."/>
            <person name="Mondo S."/>
            <person name="Pangilinan J."/>
            <person name="Riley R."/>
            <person name="LaButti K."/>
            <person name="Andreopoulos B."/>
            <person name="Lipzen A."/>
            <person name="Chen C."/>
            <person name="Yan M."/>
            <person name="Daum C."/>
            <person name="Ng V."/>
            <person name="Clum A."/>
            <person name="Steindorff A."/>
            <person name="Ohm R.A."/>
            <person name="Martin F."/>
            <person name="Silar P."/>
            <person name="Natvig D.O."/>
            <person name="Lalanne C."/>
            <person name="Gautier V."/>
            <person name="Ament-Velasquez S.L."/>
            <person name="Kruys A."/>
            <person name="Hutchinson M.I."/>
            <person name="Powell A.J."/>
            <person name="Barry K."/>
            <person name="Miller A.N."/>
            <person name="Grigoriev I.V."/>
            <person name="Debuchy R."/>
            <person name="Gladieux P."/>
            <person name="Hiltunen Thoren M."/>
            <person name="Johannesson H."/>
        </authorList>
    </citation>
    <scope>NUCLEOTIDE SEQUENCE</scope>
    <source>
        <strain evidence="1">CBS 990.96</strain>
    </source>
</reference>
<evidence type="ECO:0000313" key="1">
    <source>
        <dbReference type="EMBL" id="KAK4226498.1"/>
    </source>
</evidence>
<sequence>MISKLYQPSRAVRRSWASCLFLGLKTVSAINLPESIQLPRSIEHAKRCTLAAGNGEYLVDGSGSGPCSFQGYPFLVRENNSPFSLFFFFICSRYSSMVLIKIIFGL</sequence>
<accession>A0AAN7BNB4</accession>
<organism evidence="1 2">
    <name type="scientific">Podospora fimiseda</name>
    <dbReference type="NCBI Taxonomy" id="252190"/>
    <lineage>
        <taxon>Eukaryota</taxon>
        <taxon>Fungi</taxon>
        <taxon>Dikarya</taxon>
        <taxon>Ascomycota</taxon>
        <taxon>Pezizomycotina</taxon>
        <taxon>Sordariomycetes</taxon>
        <taxon>Sordariomycetidae</taxon>
        <taxon>Sordariales</taxon>
        <taxon>Podosporaceae</taxon>
        <taxon>Podospora</taxon>
    </lineage>
</organism>
<name>A0AAN7BNB4_9PEZI</name>
<reference evidence="1" key="2">
    <citation type="submission" date="2023-05" db="EMBL/GenBank/DDBJ databases">
        <authorList>
            <consortium name="Lawrence Berkeley National Laboratory"/>
            <person name="Steindorff A."/>
            <person name="Hensen N."/>
            <person name="Bonometti L."/>
            <person name="Westerberg I."/>
            <person name="Brannstrom I.O."/>
            <person name="Guillou S."/>
            <person name="Cros-Aarteil S."/>
            <person name="Calhoun S."/>
            <person name="Haridas S."/>
            <person name="Kuo A."/>
            <person name="Mondo S."/>
            <person name="Pangilinan J."/>
            <person name="Riley R."/>
            <person name="Labutti K."/>
            <person name="Andreopoulos B."/>
            <person name="Lipzen A."/>
            <person name="Chen C."/>
            <person name="Yanf M."/>
            <person name="Daum C."/>
            <person name="Ng V."/>
            <person name="Clum A."/>
            <person name="Ohm R."/>
            <person name="Martin F."/>
            <person name="Silar P."/>
            <person name="Natvig D."/>
            <person name="Lalanne C."/>
            <person name="Gautier V."/>
            <person name="Ament-Velasquez S.L."/>
            <person name="Kruys A."/>
            <person name="Hutchinson M.I."/>
            <person name="Powell A.J."/>
            <person name="Barry K."/>
            <person name="Miller A.N."/>
            <person name="Grigoriev I.V."/>
            <person name="Debuchy R."/>
            <person name="Gladieux P."/>
            <person name="Thoren M.H."/>
            <person name="Johannesson H."/>
        </authorList>
    </citation>
    <scope>NUCLEOTIDE SEQUENCE</scope>
    <source>
        <strain evidence="1">CBS 990.96</strain>
    </source>
</reference>
<gene>
    <name evidence="1" type="ORF">QBC38DRAFT_480242</name>
</gene>
<keyword evidence="2" id="KW-1185">Reference proteome</keyword>
<feature type="non-terminal residue" evidence="1">
    <location>
        <position position="106"/>
    </location>
</feature>
<dbReference type="AlphaFoldDB" id="A0AAN7BNB4"/>